<dbReference type="Pfam" id="PF20431">
    <property type="entry name" value="E_motif"/>
    <property type="match status" value="1"/>
</dbReference>
<comment type="caution">
    <text evidence="3">The sequence shown here is derived from an EMBL/GenBank/DDBJ whole genome shotgun (WGS) entry which is preliminary data.</text>
</comment>
<dbReference type="InterPro" id="IPR011990">
    <property type="entry name" value="TPR-like_helical_dom_sf"/>
</dbReference>
<feature type="repeat" description="PPR" evidence="2">
    <location>
        <begin position="75"/>
        <end position="105"/>
    </location>
</feature>
<dbReference type="Gene3D" id="1.25.40.10">
    <property type="entry name" value="Tetratricopeptide repeat domain"/>
    <property type="match status" value="3"/>
</dbReference>
<evidence type="ECO:0008006" key="5">
    <source>
        <dbReference type="Google" id="ProtNLM"/>
    </source>
</evidence>
<dbReference type="Pfam" id="PF13041">
    <property type="entry name" value="PPR_2"/>
    <property type="match status" value="1"/>
</dbReference>
<evidence type="ECO:0000256" key="1">
    <source>
        <dbReference type="ARBA" id="ARBA00022737"/>
    </source>
</evidence>
<keyword evidence="1" id="KW-0677">Repeat</keyword>
<dbReference type="PANTHER" id="PTHR47926">
    <property type="entry name" value="PENTATRICOPEPTIDE REPEAT-CONTAINING PROTEIN"/>
    <property type="match status" value="1"/>
</dbReference>
<feature type="repeat" description="PPR" evidence="2">
    <location>
        <begin position="238"/>
        <end position="272"/>
    </location>
</feature>
<feature type="repeat" description="PPR" evidence="2">
    <location>
        <begin position="106"/>
        <end position="136"/>
    </location>
</feature>
<dbReference type="EMBL" id="JABCRI010000020">
    <property type="protein sequence ID" value="KAF8388256.1"/>
    <property type="molecule type" value="Genomic_DNA"/>
</dbReference>
<evidence type="ECO:0000313" key="3">
    <source>
        <dbReference type="EMBL" id="KAF8388256.1"/>
    </source>
</evidence>
<dbReference type="InterPro" id="IPR046848">
    <property type="entry name" value="E_motif"/>
</dbReference>
<dbReference type="InterPro" id="IPR002885">
    <property type="entry name" value="PPR_rpt"/>
</dbReference>
<dbReference type="FunFam" id="1.25.40.10:FF:000031">
    <property type="entry name" value="Pentatricopeptide repeat-containing protein mitochondrial"/>
    <property type="match status" value="1"/>
</dbReference>
<accession>A0A834YJK4</accession>
<name>A0A834YJK4_TETSI</name>
<dbReference type="Pfam" id="PF12854">
    <property type="entry name" value="PPR_1"/>
    <property type="match status" value="1"/>
</dbReference>
<dbReference type="FunFam" id="1.25.40.10:FF:000366">
    <property type="entry name" value="Pentatricopeptide (PPR) repeat-containing protein"/>
    <property type="match status" value="1"/>
</dbReference>
<dbReference type="NCBIfam" id="TIGR00756">
    <property type="entry name" value="PPR"/>
    <property type="match status" value="4"/>
</dbReference>
<dbReference type="Proteomes" id="UP000655225">
    <property type="component" value="Unassembled WGS sequence"/>
</dbReference>
<gene>
    <name evidence="3" type="ORF">HHK36_026922</name>
</gene>
<dbReference type="PROSITE" id="PS51375">
    <property type="entry name" value="PPR"/>
    <property type="match status" value="4"/>
</dbReference>
<dbReference type="Pfam" id="PF01535">
    <property type="entry name" value="PPR"/>
    <property type="match status" value="4"/>
</dbReference>
<dbReference type="OMA" id="THEVYEI"/>
<organism evidence="3 4">
    <name type="scientific">Tetracentron sinense</name>
    <name type="common">Spur-leaf</name>
    <dbReference type="NCBI Taxonomy" id="13715"/>
    <lineage>
        <taxon>Eukaryota</taxon>
        <taxon>Viridiplantae</taxon>
        <taxon>Streptophyta</taxon>
        <taxon>Embryophyta</taxon>
        <taxon>Tracheophyta</taxon>
        <taxon>Spermatophyta</taxon>
        <taxon>Magnoliopsida</taxon>
        <taxon>Trochodendrales</taxon>
        <taxon>Trochodendraceae</taxon>
        <taxon>Tetracentron</taxon>
    </lineage>
</organism>
<dbReference type="GO" id="GO:0009451">
    <property type="term" value="P:RNA modification"/>
    <property type="evidence" value="ECO:0007669"/>
    <property type="project" value="InterPro"/>
</dbReference>
<sequence length="457" mass="50995">MLEFGSNPNNFTFSSILSACASINAIREGEQVHSLLVKYGLHWDIYIDTALIILYAKSMRLVDSHQIFEKMPSKNLAAQNSMIYAYTNCGRMEDADALFREVPEKDFVTYTSMIMGYGGCGDIESACILFDEMPERNVGAWNTMILVYSRNGYGNEALSIFSEMLTSGIDANELTLASMLSVCGKYGFSSMGRGLHSYIMKLGMKIDEYLGSGLIDMYAKCGFIEMAEQVFLQMSDKKLASWNAMIFGFGAHGHGEAALAKFSEMEIEGIIPNDLTLLGVLSSCSHSGLVHEGCLNFSTMVQKHKLVPKLEHYSCLVDLLGRAGHLNEALDTIKNMSMEPDVFVWGSLLSACRMHSNVELGEYALERILELDAKHSGGYVLLSNIYSSMGQWDCASQIKVAMREKGVEKSFPGCSWIEVKKVVHRFHASDRSHPQTHEVYEILNFLSRELKNNWSIC</sequence>
<dbReference type="InterPro" id="IPR046960">
    <property type="entry name" value="PPR_At4g14850-like_plant"/>
</dbReference>
<dbReference type="AlphaFoldDB" id="A0A834YJK4"/>
<reference evidence="3 4" key="1">
    <citation type="submission" date="2020-04" db="EMBL/GenBank/DDBJ databases">
        <title>Plant Genome Project.</title>
        <authorList>
            <person name="Zhang R.-G."/>
        </authorList>
    </citation>
    <scope>NUCLEOTIDE SEQUENCE [LARGE SCALE GENOMIC DNA]</scope>
    <source>
        <strain evidence="3">YNK0</strain>
        <tissue evidence="3">Leaf</tissue>
    </source>
</reference>
<dbReference type="PANTHER" id="PTHR47926:SF436">
    <property type="entry name" value="PENTATRICOPEPTIDE REPEAT-CONTAINING PROTEIN ELI1, CHLOROPLASTIC-LIKE ISOFORM X2"/>
    <property type="match status" value="1"/>
</dbReference>
<protein>
    <recommendedName>
        <fullName evidence="5">Pentatricopeptide repeat-containing protein</fullName>
    </recommendedName>
</protein>
<dbReference type="GO" id="GO:0003723">
    <property type="term" value="F:RNA binding"/>
    <property type="evidence" value="ECO:0007669"/>
    <property type="project" value="InterPro"/>
</dbReference>
<proteinExistence type="predicted"/>
<feature type="repeat" description="PPR" evidence="2">
    <location>
        <begin position="137"/>
        <end position="171"/>
    </location>
</feature>
<dbReference type="SUPFAM" id="SSF48452">
    <property type="entry name" value="TPR-like"/>
    <property type="match status" value="1"/>
</dbReference>
<keyword evidence="4" id="KW-1185">Reference proteome</keyword>
<evidence type="ECO:0000313" key="4">
    <source>
        <dbReference type="Proteomes" id="UP000655225"/>
    </source>
</evidence>
<evidence type="ECO:0000256" key="2">
    <source>
        <dbReference type="PROSITE-ProRule" id="PRU00708"/>
    </source>
</evidence>